<dbReference type="InterPro" id="IPR013992">
    <property type="entry name" value="Adenylate_cyclase-assoc_CAP_N"/>
</dbReference>
<dbReference type="GO" id="GO:0008179">
    <property type="term" value="F:adenylate cyclase binding"/>
    <property type="evidence" value="ECO:0007669"/>
    <property type="project" value="TreeGrafter"/>
</dbReference>
<evidence type="ECO:0000256" key="3">
    <source>
        <dbReference type="ARBA" id="ARBA00072052"/>
    </source>
</evidence>
<comment type="caution">
    <text evidence="7">The sequence shown here is derived from an EMBL/GenBank/DDBJ whole genome shotgun (WGS) entry which is preliminary data.</text>
</comment>
<dbReference type="InterPro" id="IPR001837">
    <property type="entry name" value="Adenylate_cyclase-assoc_CAP"/>
</dbReference>
<dbReference type="Gene3D" id="1.25.40.330">
    <property type="entry name" value="Adenylate cyclase-associated CAP, N-terminal domain"/>
    <property type="match status" value="1"/>
</dbReference>
<dbReference type="PANTHER" id="PTHR10652">
    <property type="entry name" value="ADENYLYL CYCLASE-ASSOCIATED PROTEIN"/>
    <property type="match status" value="1"/>
</dbReference>
<feature type="compositionally biased region" description="Basic and acidic residues" evidence="5">
    <location>
        <begin position="342"/>
        <end position="352"/>
    </location>
</feature>
<keyword evidence="8" id="KW-1185">Reference proteome</keyword>
<dbReference type="InterPro" id="IPR017901">
    <property type="entry name" value="C-CAP_CF_C-like"/>
</dbReference>
<feature type="compositionally biased region" description="Low complexity" evidence="5">
    <location>
        <begin position="378"/>
        <end position="390"/>
    </location>
</feature>
<dbReference type="OrthoDB" id="77251at2759"/>
<dbReference type="Proteomes" id="UP000186136">
    <property type="component" value="Unassembled WGS sequence"/>
</dbReference>
<dbReference type="SUPFAM" id="SSF101278">
    <property type="entry name" value="N-terminal domain of adenylylcyclase associated protein, CAP"/>
    <property type="match status" value="1"/>
</dbReference>
<comment type="function">
    <text evidence="2">The N-terminal domain binds to adenylyl cyclase, thereby enabling adenylyl cyclase to be activated by upstream regulatory signals, such as Ras. The C-terminal domain is required for normal cellular morphology and growth control.</text>
</comment>
<dbReference type="InterPro" id="IPR016098">
    <property type="entry name" value="CAP/MinC_C"/>
</dbReference>
<dbReference type="InterPro" id="IPR053950">
    <property type="entry name" value="CAP_N"/>
</dbReference>
<gene>
    <name evidence="7" type="ORF">PMKS-003723</name>
</gene>
<dbReference type="Pfam" id="PF21938">
    <property type="entry name" value="CAP_N"/>
    <property type="match status" value="1"/>
</dbReference>
<evidence type="ECO:0000256" key="1">
    <source>
        <dbReference type="ARBA" id="ARBA00007659"/>
    </source>
</evidence>
<sequence>MADNQSFSIQGYNLVTLLKRLEAATSRLEDVTVYQENHVLGSSATKDTKQETPLHPAATAPAAISPSLEAAPAAATPAVVAEVAKSIKEFDVFIKEKVSPYVEASKKIDPVLAEQAENFEKAVLKERDVLDAASKSKKIAVDDAKFQKLVIAPVNELIMKVIQIKDDNRQSKNFNFLNAVAEGVAVLGWIITTTPVSYIPDFKDSAQFWTNRILKDNKGKESEKVSSEWVKSFLSIFDELKNYVKEYQTTGIAWGGSEDFEKALSESISEATSPVPAPAPAPVAGGAAGPPPPPPPPPADLFDDVINAKPAAKSGSEGGMNAVFAELNKGESITSGLKKVEKSEMTHKNPELRKKHVPLPPKKPRNLSIREEKEVKKSGTSTAAGAAKKAPQNELVDNKWMITNVGKSDVENGLITIEGSMDQSVYIGNCEGIVVQIKGKVNAISVNVSEKVGVVIEKAISSVELTKCKKCEVQVIDSVPIINVDQSESTNVYLSESSLAAEIYSSCSTALNVNIPSKEEDGDLQEVSISEQFVTRFSADGTHVTSPVSHA</sequence>
<dbReference type="FunFam" id="1.25.40.330:FF:000001">
    <property type="entry name" value="Adenylyl cyclase-associated protein"/>
    <property type="match status" value="1"/>
</dbReference>
<dbReference type="InterPro" id="IPR036222">
    <property type="entry name" value="CAP_N_sf"/>
</dbReference>
<dbReference type="PANTHER" id="PTHR10652:SF0">
    <property type="entry name" value="ADENYLYL CYCLASE-ASSOCIATED PROTEIN"/>
    <property type="match status" value="1"/>
</dbReference>
<dbReference type="EMBL" id="BDGI01000164">
    <property type="protein sequence ID" value="GAV30214.1"/>
    <property type="molecule type" value="Genomic_DNA"/>
</dbReference>
<dbReference type="InterPro" id="IPR018106">
    <property type="entry name" value="CAP_CS_N"/>
</dbReference>
<evidence type="ECO:0000256" key="5">
    <source>
        <dbReference type="SAM" id="MobiDB-lite"/>
    </source>
</evidence>
<dbReference type="InterPro" id="IPR006599">
    <property type="entry name" value="CARP_motif"/>
</dbReference>
<dbReference type="SMART" id="SM00673">
    <property type="entry name" value="CARP"/>
    <property type="match status" value="2"/>
</dbReference>
<feature type="region of interest" description="Disordered" evidence="5">
    <location>
        <begin position="265"/>
        <end position="303"/>
    </location>
</feature>
<evidence type="ECO:0000256" key="4">
    <source>
        <dbReference type="RuleBase" id="RU000647"/>
    </source>
</evidence>
<feature type="domain" description="C-CAP/cofactor C-like" evidence="6">
    <location>
        <begin position="387"/>
        <end position="529"/>
    </location>
</feature>
<dbReference type="Pfam" id="PF08603">
    <property type="entry name" value="CAP_C"/>
    <property type="match status" value="1"/>
</dbReference>
<dbReference type="InterPro" id="IPR036223">
    <property type="entry name" value="CAP_C_sf"/>
</dbReference>
<feature type="compositionally biased region" description="Pro residues" evidence="5">
    <location>
        <begin position="289"/>
        <end position="299"/>
    </location>
</feature>
<evidence type="ECO:0000313" key="7">
    <source>
        <dbReference type="EMBL" id="GAV30214.1"/>
    </source>
</evidence>
<proteinExistence type="inferred from homology"/>
<dbReference type="InterPro" id="IPR013912">
    <property type="entry name" value="Adenylate_cyclase-assoc_CAP_C"/>
</dbReference>
<dbReference type="GO" id="GO:0005737">
    <property type="term" value="C:cytoplasm"/>
    <property type="evidence" value="ECO:0007669"/>
    <property type="project" value="TreeGrafter"/>
</dbReference>
<organism evidence="7 8">
    <name type="scientific">Pichia membranifaciens</name>
    <dbReference type="NCBI Taxonomy" id="4926"/>
    <lineage>
        <taxon>Eukaryota</taxon>
        <taxon>Fungi</taxon>
        <taxon>Dikarya</taxon>
        <taxon>Ascomycota</taxon>
        <taxon>Saccharomycotina</taxon>
        <taxon>Pichiomycetes</taxon>
        <taxon>Pichiales</taxon>
        <taxon>Pichiaceae</taxon>
        <taxon>Pichia</taxon>
    </lineage>
</organism>
<feature type="compositionally biased region" description="Basic residues" evidence="5">
    <location>
        <begin position="353"/>
        <end position="365"/>
    </location>
</feature>
<feature type="region of interest" description="Disordered" evidence="5">
    <location>
        <begin position="342"/>
        <end position="365"/>
    </location>
</feature>
<reference evidence="7 8" key="1">
    <citation type="submission" date="2016-08" db="EMBL/GenBank/DDBJ databases">
        <title>Whole genome shotgun sequence of Pichia membranifaciens KS47-1.</title>
        <authorList>
            <person name="Konishi M."/>
            <person name="Ishida M."/>
            <person name="Arakawa T."/>
            <person name="Kato Y."/>
            <person name="Horiuchi J."/>
        </authorList>
    </citation>
    <scope>NUCLEOTIDE SEQUENCE [LARGE SCALE GENOMIC DNA]</scope>
    <source>
        <strain evidence="7 8">KS47-1</strain>
    </source>
</reference>
<dbReference type="GO" id="GO:0007015">
    <property type="term" value="P:actin filament organization"/>
    <property type="evidence" value="ECO:0007669"/>
    <property type="project" value="TreeGrafter"/>
</dbReference>
<evidence type="ECO:0000259" key="6">
    <source>
        <dbReference type="PROSITE" id="PS51329"/>
    </source>
</evidence>
<evidence type="ECO:0000313" key="8">
    <source>
        <dbReference type="Proteomes" id="UP000186136"/>
    </source>
</evidence>
<accession>A0A1Q2YL09</accession>
<feature type="region of interest" description="Disordered" evidence="5">
    <location>
        <begin position="371"/>
        <end position="390"/>
    </location>
</feature>
<dbReference type="GO" id="GO:0019933">
    <property type="term" value="P:cAMP-mediated signaling"/>
    <property type="evidence" value="ECO:0007669"/>
    <property type="project" value="TreeGrafter"/>
</dbReference>
<dbReference type="Pfam" id="PF01213">
    <property type="entry name" value="CAP_N-CM"/>
    <property type="match status" value="1"/>
</dbReference>
<dbReference type="Gene3D" id="2.160.20.70">
    <property type="match status" value="1"/>
</dbReference>
<dbReference type="AlphaFoldDB" id="A0A1Q2YL09"/>
<name>A0A1Q2YL09_9ASCO</name>
<dbReference type="GO" id="GO:0003779">
    <property type="term" value="F:actin binding"/>
    <property type="evidence" value="ECO:0007669"/>
    <property type="project" value="InterPro"/>
</dbReference>
<protein>
    <recommendedName>
        <fullName evidence="3 4">Adenylyl cyclase-associated protein</fullName>
    </recommendedName>
</protein>
<comment type="similarity">
    <text evidence="1 4">Belongs to the CAP family.</text>
</comment>
<evidence type="ECO:0000256" key="2">
    <source>
        <dbReference type="ARBA" id="ARBA00054756"/>
    </source>
</evidence>
<dbReference type="PROSITE" id="PS01088">
    <property type="entry name" value="CAP_1"/>
    <property type="match status" value="1"/>
</dbReference>
<dbReference type="SUPFAM" id="SSF69340">
    <property type="entry name" value="C-terminal domain of adenylylcyclase associated protein"/>
    <property type="match status" value="1"/>
</dbReference>
<dbReference type="PROSITE" id="PS51329">
    <property type="entry name" value="C_CAP_COFACTOR_C"/>
    <property type="match status" value="1"/>
</dbReference>